<protein>
    <submittedName>
        <fullName evidence="2">Uncharacterized protein</fullName>
    </submittedName>
</protein>
<gene>
    <name evidence="2" type="ORF">DFQ07_1724</name>
</gene>
<dbReference type="AlphaFoldDB" id="A0A4R6TDP6"/>
<organism evidence="2 3">
    <name type="scientific">Tenacibaculum caenipelagi</name>
    <dbReference type="NCBI Taxonomy" id="1325435"/>
    <lineage>
        <taxon>Bacteria</taxon>
        <taxon>Pseudomonadati</taxon>
        <taxon>Bacteroidota</taxon>
        <taxon>Flavobacteriia</taxon>
        <taxon>Flavobacteriales</taxon>
        <taxon>Flavobacteriaceae</taxon>
        <taxon>Tenacibaculum</taxon>
    </lineage>
</organism>
<name>A0A4R6TDP6_9FLAO</name>
<keyword evidence="1" id="KW-0472">Membrane</keyword>
<comment type="caution">
    <text evidence="2">The sequence shown here is derived from an EMBL/GenBank/DDBJ whole genome shotgun (WGS) entry which is preliminary data.</text>
</comment>
<proteinExistence type="predicted"/>
<dbReference type="RefSeq" id="WP_133535840.1">
    <property type="nucleotide sequence ID" value="NZ_SNYH01000003.1"/>
</dbReference>
<feature type="transmembrane region" description="Helical" evidence="1">
    <location>
        <begin position="69"/>
        <end position="97"/>
    </location>
</feature>
<accession>A0A4R6TDP6</accession>
<keyword evidence="3" id="KW-1185">Reference proteome</keyword>
<dbReference type="OrthoDB" id="1144727at2"/>
<reference evidence="2 3" key="1">
    <citation type="submission" date="2019-03" db="EMBL/GenBank/DDBJ databases">
        <title>Genomic Encyclopedia of Type Strains, Phase III (KMG-III): the genomes of soil and plant-associated and newly described type strains.</title>
        <authorList>
            <person name="Whitman W."/>
        </authorList>
    </citation>
    <scope>NUCLEOTIDE SEQUENCE [LARGE SCALE GENOMIC DNA]</scope>
    <source>
        <strain evidence="2 3">CECT 8283</strain>
    </source>
</reference>
<dbReference type="EMBL" id="SNYH01000003">
    <property type="protein sequence ID" value="TDQ27867.1"/>
    <property type="molecule type" value="Genomic_DNA"/>
</dbReference>
<dbReference type="Proteomes" id="UP000295390">
    <property type="component" value="Unassembled WGS sequence"/>
</dbReference>
<evidence type="ECO:0000256" key="1">
    <source>
        <dbReference type="SAM" id="Phobius"/>
    </source>
</evidence>
<sequence>MVITKNIKCPSCGVFNTNRDYCKDCDTLISFEKKQEQKVVAYKEEELKKVKYDIENPNLAERLKKHPVWLFRIVGWVLYSAYLLISAIGALIAWFVAMVAAG</sequence>
<evidence type="ECO:0000313" key="3">
    <source>
        <dbReference type="Proteomes" id="UP000295390"/>
    </source>
</evidence>
<keyword evidence="1" id="KW-1133">Transmembrane helix</keyword>
<evidence type="ECO:0000313" key="2">
    <source>
        <dbReference type="EMBL" id="TDQ27867.1"/>
    </source>
</evidence>
<keyword evidence="1" id="KW-0812">Transmembrane</keyword>